<protein>
    <submittedName>
        <fullName evidence="1">Uncharacterized protein</fullName>
    </submittedName>
</protein>
<proteinExistence type="predicted"/>
<evidence type="ECO:0000313" key="1">
    <source>
        <dbReference type="EMBL" id="WOK92885.1"/>
    </source>
</evidence>
<sequence>MDLIDLPNSGITFTWTNNHVTPRAKLDLILVNCLLSTLLPLSQVKGDSQIETTQKIAKALEEKLHSLSISVDSRSLSEVEREELLSAKIPLEITILAYWVPGEVSGWNIQFSNFVPLVLLSRLAKDLAPIPNLVEDDQVDDAENASGGARSEIVSLLLMSTFPS</sequence>
<keyword evidence="2" id="KW-1185">Reference proteome</keyword>
<reference evidence="1 2" key="1">
    <citation type="submission" date="2023-10" db="EMBL/GenBank/DDBJ databases">
        <title>Chromosome-scale genome assembly provides insights into flower coloration mechanisms of Canna indica.</title>
        <authorList>
            <person name="Li C."/>
        </authorList>
    </citation>
    <scope>NUCLEOTIDE SEQUENCE [LARGE SCALE GENOMIC DNA]</scope>
    <source>
        <tissue evidence="1">Flower</tissue>
    </source>
</reference>
<dbReference type="AlphaFoldDB" id="A0AAQ3JQX1"/>
<gene>
    <name evidence="1" type="ORF">Cni_G01577</name>
</gene>
<organism evidence="1 2">
    <name type="scientific">Canna indica</name>
    <name type="common">Indian-shot</name>
    <dbReference type="NCBI Taxonomy" id="4628"/>
    <lineage>
        <taxon>Eukaryota</taxon>
        <taxon>Viridiplantae</taxon>
        <taxon>Streptophyta</taxon>
        <taxon>Embryophyta</taxon>
        <taxon>Tracheophyta</taxon>
        <taxon>Spermatophyta</taxon>
        <taxon>Magnoliopsida</taxon>
        <taxon>Liliopsida</taxon>
        <taxon>Zingiberales</taxon>
        <taxon>Cannaceae</taxon>
        <taxon>Canna</taxon>
    </lineage>
</organism>
<accession>A0AAQ3JQX1</accession>
<dbReference type="EMBL" id="CP136890">
    <property type="protein sequence ID" value="WOK92885.1"/>
    <property type="molecule type" value="Genomic_DNA"/>
</dbReference>
<evidence type="ECO:0000313" key="2">
    <source>
        <dbReference type="Proteomes" id="UP001327560"/>
    </source>
</evidence>
<dbReference type="Proteomes" id="UP001327560">
    <property type="component" value="Chromosome 1"/>
</dbReference>
<name>A0AAQ3JQX1_9LILI</name>